<organism evidence="1 2">
    <name type="scientific">[Emmonsia] crescens</name>
    <dbReference type="NCBI Taxonomy" id="73230"/>
    <lineage>
        <taxon>Eukaryota</taxon>
        <taxon>Fungi</taxon>
        <taxon>Dikarya</taxon>
        <taxon>Ascomycota</taxon>
        <taxon>Pezizomycotina</taxon>
        <taxon>Eurotiomycetes</taxon>
        <taxon>Eurotiomycetidae</taxon>
        <taxon>Onygenales</taxon>
        <taxon>Ajellomycetaceae</taxon>
        <taxon>Emergomyces</taxon>
    </lineage>
</organism>
<protein>
    <submittedName>
        <fullName evidence="1">Uncharacterized protein</fullName>
    </submittedName>
</protein>
<reference evidence="1 2" key="1">
    <citation type="submission" date="2017-10" db="EMBL/GenBank/DDBJ databases">
        <title>Comparative genomics in systemic dimorphic fungi from Ajellomycetaceae.</title>
        <authorList>
            <person name="Munoz J.F."/>
            <person name="Mcewen J.G."/>
            <person name="Clay O.K."/>
            <person name="Cuomo C.A."/>
        </authorList>
    </citation>
    <scope>NUCLEOTIDE SEQUENCE [LARGE SCALE GENOMIC DNA]</scope>
    <source>
        <strain evidence="1 2">UAMH4076</strain>
    </source>
</reference>
<dbReference type="EMBL" id="PDND01000254">
    <property type="protein sequence ID" value="PGH29301.1"/>
    <property type="molecule type" value="Genomic_DNA"/>
</dbReference>
<dbReference type="AlphaFoldDB" id="A0A2B7Z7G4"/>
<gene>
    <name evidence="1" type="ORF">GX50_07939</name>
</gene>
<evidence type="ECO:0000313" key="2">
    <source>
        <dbReference type="Proteomes" id="UP000226031"/>
    </source>
</evidence>
<sequence length="176" mass="20033">MEVIALALKEPDTSNNKNVSEDIFRLKTVENGFFHLGDDKVLRSYDGSGNVVDYALPEDSHLKAFANLFSKRTQEHLYRVWGEVDSSKISKKHIFNPPEHLLPLHLSNLPAESGICEKKMDSGLEKRTPTCVDITCLGHGTCRQYNCAWCMIFDRMAEGYCLLYPPNHIFWEPGDL</sequence>
<dbReference type="Proteomes" id="UP000226031">
    <property type="component" value="Unassembled WGS sequence"/>
</dbReference>
<proteinExistence type="predicted"/>
<dbReference type="STRING" id="73230.A0A2B7Z7G4"/>
<evidence type="ECO:0000313" key="1">
    <source>
        <dbReference type="EMBL" id="PGH29301.1"/>
    </source>
</evidence>
<keyword evidence="2" id="KW-1185">Reference proteome</keyword>
<comment type="caution">
    <text evidence="1">The sequence shown here is derived from an EMBL/GenBank/DDBJ whole genome shotgun (WGS) entry which is preliminary data.</text>
</comment>
<dbReference type="VEuPathDB" id="FungiDB:EMCG_01506"/>
<accession>A0A2B7Z7G4</accession>
<name>A0A2B7Z7G4_9EURO</name>